<gene>
    <name evidence="1" type="ORF">DCAF_LOCUS9463</name>
</gene>
<dbReference type="AlphaFoldDB" id="A0AAV1RD10"/>
<dbReference type="Proteomes" id="UP001314170">
    <property type="component" value="Unassembled WGS sequence"/>
</dbReference>
<accession>A0AAV1RD10</accession>
<keyword evidence="2" id="KW-1185">Reference proteome</keyword>
<dbReference type="EMBL" id="CAWUPB010000913">
    <property type="protein sequence ID" value="CAK7333388.1"/>
    <property type="molecule type" value="Genomic_DNA"/>
</dbReference>
<evidence type="ECO:0000313" key="1">
    <source>
        <dbReference type="EMBL" id="CAK7333388.1"/>
    </source>
</evidence>
<sequence>MPTSPFLFTYPPSSSSLVLTRIVVGANLLGLSERPVLAKKASLVARNFMDAVRTKKVRANGFAKYMVNDMGMGVDVVEESEDERLPILPSATLGK</sequence>
<evidence type="ECO:0000313" key="2">
    <source>
        <dbReference type="Proteomes" id="UP001314170"/>
    </source>
</evidence>
<reference evidence="1 2" key="1">
    <citation type="submission" date="2024-01" db="EMBL/GenBank/DDBJ databases">
        <authorList>
            <person name="Waweru B."/>
        </authorList>
    </citation>
    <scope>NUCLEOTIDE SEQUENCE [LARGE SCALE GENOMIC DNA]</scope>
</reference>
<organism evidence="1 2">
    <name type="scientific">Dovyalis caffra</name>
    <dbReference type="NCBI Taxonomy" id="77055"/>
    <lineage>
        <taxon>Eukaryota</taxon>
        <taxon>Viridiplantae</taxon>
        <taxon>Streptophyta</taxon>
        <taxon>Embryophyta</taxon>
        <taxon>Tracheophyta</taxon>
        <taxon>Spermatophyta</taxon>
        <taxon>Magnoliopsida</taxon>
        <taxon>eudicotyledons</taxon>
        <taxon>Gunneridae</taxon>
        <taxon>Pentapetalae</taxon>
        <taxon>rosids</taxon>
        <taxon>fabids</taxon>
        <taxon>Malpighiales</taxon>
        <taxon>Salicaceae</taxon>
        <taxon>Flacourtieae</taxon>
        <taxon>Dovyalis</taxon>
    </lineage>
</organism>
<proteinExistence type="predicted"/>
<name>A0AAV1RD10_9ROSI</name>
<comment type="caution">
    <text evidence="1">The sequence shown here is derived from an EMBL/GenBank/DDBJ whole genome shotgun (WGS) entry which is preliminary data.</text>
</comment>
<protein>
    <submittedName>
        <fullName evidence="1">Uncharacterized protein</fullName>
    </submittedName>
</protein>